<protein>
    <recommendedName>
        <fullName evidence="1">Knr4/Smi1-like domain-containing protein</fullName>
    </recommendedName>
</protein>
<organism evidence="2 3">
    <name type="scientific">Hymenobacter chitinivorans DSM 11115</name>
    <dbReference type="NCBI Taxonomy" id="1121954"/>
    <lineage>
        <taxon>Bacteria</taxon>
        <taxon>Pseudomonadati</taxon>
        <taxon>Bacteroidota</taxon>
        <taxon>Cytophagia</taxon>
        <taxon>Cytophagales</taxon>
        <taxon>Hymenobacteraceae</taxon>
        <taxon>Hymenobacter</taxon>
    </lineage>
</organism>
<gene>
    <name evidence="2" type="ORF">CLV45_1114</name>
</gene>
<reference evidence="2 3" key="1">
    <citation type="submission" date="2017-11" db="EMBL/GenBank/DDBJ databases">
        <title>Genomic Encyclopedia of Archaeal and Bacterial Type Strains, Phase II (KMG-II): From Individual Species to Whole Genera.</title>
        <authorList>
            <person name="Goeker M."/>
        </authorList>
    </citation>
    <scope>NUCLEOTIDE SEQUENCE [LARGE SCALE GENOMIC DNA]</scope>
    <source>
        <strain evidence="2 3">DSM 11115</strain>
    </source>
</reference>
<proteinExistence type="predicted"/>
<dbReference type="SUPFAM" id="SSF160631">
    <property type="entry name" value="SMI1/KNR4-like"/>
    <property type="match status" value="1"/>
</dbReference>
<dbReference type="OrthoDB" id="877855at2"/>
<sequence length="156" mass="17888">MHDLAALAARWQAASLQLPVPAPVEALEAFRATTQLVLPDDLAHYFRTLNGAGALADENFFSFYSLEHFESVERKLANWPDSSGYRDLQHVLVQPHTCYVFADYFISLMEYGIRLYPYPTEHNEIYTLCEGKYKVVAHSFSEFIGLYLADFEQLLQ</sequence>
<dbReference type="Gene3D" id="3.40.1580.10">
    <property type="entry name" value="SMI1/KNR4-like"/>
    <property type="match status" value="1"/>
</dbReference>
<dbReference type="InterPro" id="IPR018958">
    <property type="entry name" value="Knr4/Smi1-like_dom"/>
</dbReference>
<evidence type="ECO:0000259" key="1">
    <source>
        <dbReference type="Pfam" id="PF09346"/>
    </source>
</evidence>
<dbReference type="InterPro" id="IPR037883">
    <property type="entry name" value="Knr4/Smi1-like_sf"/>
</dbReference>
<dbReference type="Proteomes" id="UP000228535">
    <property type="component" value="Unassembled WGS sequence"/>
</dbReference>
<accession>A0A2M9BP29</accession>
<evidence type="ECO:0000313" key="3">
    <source>
        <dbReference type="Proteomes" id="UP000228535"/>
    </source>
</evidence>
<keyword evidence="3" id="KW-1185">Reference proteome</keyword>
<dbReference type="AlphaFoldDB" id="A0A2M9BP29"/>
<name>A0A2M9BP29_9BACT</name>
<feature type="domain" description="Knr4/Smi1-like" evidence="1">
    <location>
        <begin position="21"/>
        <end position="144"/>
    </location>
</feature>
<dbReference type="EMBL" id="PGFA01000001">
    <property type="protein sequence ID" value="PJJ59693.1"/>
    <property type="molecule type" value="Genomic_DNA"/>
</dbReference>
<evidence type="ECO:0000313" key="2">
    <source>
        <dbReference type="EMBL" id="PJJ59693.1"/>
    </source>
</evidence>
<dbReference type="Pfam" id="PF09346">
    <property type="entry name" value="SMI1_KNR4"/>
    <property type="match status" value="1"/>
</dbReference>
<dbReference type="RefSeq" id="WP_100335395.1">
    <property type="nucleotide sequence ID" value="NZ_PGFA01000001.1"/>
</dbReference>
<comment type="caution">
    <text evidence="2">The sequence shown here is derived from an EMBL/GenBank/DDBJ whole genome shotgun (WGS) entry which is preliminary data.</text>
</comment>